<evidence type="ECO:0000313" key="6">
    <source>
        <dbReference type="EMBL" id="AXH13561.1"/>
    </source>
</evidence>
<dbReference type="Proteomes" id="UP000253850">
    <property type="component" value="Chromosome"/>
</dbReference>
<feature type="domain" description="Hemerythrin-like" evidence="5">
    <location>
        <begin position="17"/>
        <end position="129"/>
    </location>
</feature>
<dbReference type="RefSeq" id="WP_114840340.1">
    <property type="nucleotide sequence ID" value="NZ_CP031217.1"/>
</dbReference>
<sequence length="274" mass="33133">MEALIWKTEYNIGHFKIDNEHKKLFNIAKKAYQLSSTKATSFEMEPLKEIIKELFQYVSTHFMTEEEYMSSINYPYLAKHKLIHKKLINILKEMISNINSLEIEEINSKLNEFINEYFITHIITEDKKIKLFKTPIEDLRKSFGWKKDYLVHEKFIDEEHKELFDIATEAFNITQNENKKEKIKDILNRLYSYMKTHFQREEEFMKKINYPKLKYHHACHEKIINDLTLFVRDSSFMQQNVLEKELARIIDISLVQHIIQEDRKITSWIKLCNN</sequence>
<dbReference type="PROSITE" id="PS00550">
    <property type="entry name" value="HEMERYTHRINS"/>
    <property type="match status" value="2"/>
</dbReference>
<dbReference type="PANTHER" id="PTHR37164:SF1">
    <property type="entry name" value="BACTERIOHEMERYTHRIN"/>
    <property type="match status" value="1"/>
</dbReference>
<dbReference type="NCBIfam" id="NF033749">
    <property type="entry name" value="bact_hemeryth"/>
    <property type="match status" value="1"/>
</dbReference>
<keyword evidence="3" id="KW-0479">Metal-binding</keyword>
<dbReference type="InterPro" id="IPR012312">
    <property type="entry name" value="Hemerythrin-like"/>
</dbReference>
<dbReference type="GO" id="GO:0005344">
    <property type="term" value="F:oxygen carrier activity"/>
    <property type="evidence" value="ECO:0007669"/>
    <property type="project" value="UniProtKB-KW"/>
</dbReference>
<evidence type="ECO:0000256" key="2">
    <source>
        <dbReference type="ARBA" id="ARBA00022621"/>
    </source>
</evidence>
<dbReference type="PANTHER" id="PTHR37164">
    <property type="entry name" value="BACTERIOHEMERYTHRIN"/>
    <property type="match status" value="1"/>
</dbReference>
<keyword evidence="4" id="KW-0408">Iron</keyword>
<dbReference type="AlphaFoldDB" id="A0AAX2A9T0"/>
<evidence type="ECO:0000256" key="3">
    <source>
        <dbReference type="ARBA" id="ARBA00022723"/>
    </source>
</evidence>
<organism evidence="7 9">
    <name type="scientific">Halarcobacter bivalviorum</name>
    <dbReference type="NCBI Taxonomy" id="663364"/>
    <lineage>
        <taxon>Bacteria</taxon>
        <taxon>Pseudomonadati</taxon>
        <taxon>Campylobacterota</taxon>
        <taxon>Epsilonproteobacteria</taxon>
        <taxon>Campylobacterales</taxon>
        <taxon>Arcobacteraceae</taxon>
        <taxon>Halarcobacter</taxon>
    </lineage>
</organism>
<evidence type="ECO:0000256" key="1">
    <source>
        <dbReference type="ARBA" id="ARBA00010587"/>
    </source>
</evidence>
<dbReference type="Gene3D" id="1.20.120.50">
    <property type="entry name" value="Hemerythrin-like"/>
    <property type="match status" value="2"/>
</dbReference>
<comment type="similarity">
    <text evidence="1">Belongs to the hemerythrin family.</text>
</comment>
<feature type="domain" description="Hemerythrin-like" evidence="5">
    <location>
        <begin position="155"/>
        <end position="266"/>
    </location>
</feature>
<evidence type="ECO:0000313" key="9">
    <source>
        <dbReference type="Proteomes" id="UP000289193"/>
    </source>
</evidence>
<proteinExistence type="inferred from homology"/>
<dbReference type="InterPro" id="IPR012827">
    <property type="entry name" value="Hemerythrin_metal-bd"/>
</dbReference>
<dbReference type="EMBL" id="CP031217">
    <property type="protein sequence ID" value="AXH13561.1"/>
    <property type="molecule type" value="Genomic_DNA"/>
</dbReference>
<keyword evidence="9" id="KW-1185">Reference proteome</keyword>
<evidence type="ECO:0000256" key="4">
    <source>
        <dbReference type="ARBA" id="ARBA00023004"/>
    </source>
</evidence>
<keyword evidence="2" id="KW-0561">Oxygen transport</keyword>
<dbReference type="SUPFAM" id="SSF47188">
    <property type="entry name" value="Hemerythrin-like"/>
    <property type="match status" value="2"/>
</dbReference>
<dbReference type="NCBIfam" id="TIGR02481">
    <property type="entry name" value="hemeryth_dom"/>
    <property type="match status" value="2"/>
</dbReference>
<dbReference type="GO" id="GO:0046872">
    <property type="term" value="F:metal ion binding"/>
    <property type="evidence" value="ECO:0007669"/>
    <property type="project" value="UniProtKB-KW"/>
</dbReference>
<gene>
    <name evidence="6" type="ORF">ABIV_2595</name>
    <name evidence="7" type="ORF">CRV05_08875</name>
</gene>
<dbReference type="EMBL" id="PDKM01000004">
    <property type="protein sequence ID" value="RXK09833.1"/>
    <property type="molecule type" value="Genomic_DNA"/>
</dbReference>
<evidence type="ECO:0000313" key="8">
    <source>
        <dbReference type="Proteomes" id="UP000253850"/>
    </source>
</evidence>
<dbReference type="Pfam" id="PF01814">
    <property type="entry name" value="Hemerythrin"/>
    <property type="match status" value="2"/>
</dbReference>
<keyword evidence="2" id="KW-0813">Transport</keyword>
<evidence type="ECO:0000259" key="5">
    <source>
        <dbReference type="Pfam" id="PF01814"/>
    </source>
</evidence>
<name>A0AAX2A9T0_9BACT</name>
<dbReference type="InterPro" id="IPR035938">
    <property type="entry name" value="Hemerythrin-like_sf"/>
</dbReference>
<dbReference type="Proteomes" id="UP000289193">
    <property type="component" value="Unassembled WGS sequence"/>
</dbReference>
<evidence type="ECO:0000313" key="7">
    <source>
        <dbReference type="EMBL" id="RXK09833.1"/>
    </source>
</evidence>
<reference evidence="6 8" key="2">
    <citation type="submission" date="2018-07" db="EMBL/GenBank/DDBJ databases">
        <title>Complete genome of the Arcobacter bivalviorum type strain LMG 26154.</title>
        <authorList>
            <person name="Miller W.G."/>
            <person name="Yee E."/>
            <person name="Bono J.L."/>
        </authorList>
    </citation>
    <scope>NUCLEOTIDE SEQUENCE [LARGE SCALE GENOMIC DNA]</scope>
    <source>
        <strain evidence="6 8">LMG 26154</strain>
    </source>
</reference>
<accession>A0AAX2A9T0</accession>
<dbReference type="InterPro" id="IPR016131">
    <property type="entry name" value="Haemerythrin_Fe_BS"/>
</dbReference>
<reference evidence="7 9" key="1">
    <citation type="submission" date="2017-10" db="EMBL/GenBank/DDBJ databases">
        <title>Genomics of the genus Arcobacter.</title>
        <authorList>
            <person name="Perez-Cataluna A."/>
            <person name="Figueras M.J."/>
        </authorList>
    </citation>
    <scope>NUCLEOTIDE SEQUENCE [LARGE SCALE GENOMIC DNA]</scope>
    <source>
        <strain evidence="7 9">CECT 7835</strain>
    </source>
</reference>
<dbReference type="InterPro" id="IPR050669">
    <property type="entry name" value="Hemerythrin"/>
</dbReference>
<protein>
    <submittedName>
        <fullName evidence="6">Hemerythrin (Two domain)</fullName>
    </submittedName>
</protein>
<dbReference type="KEGG" id="hbv:ABIV_2595"/>
<dbReference type="CDD" id="cd12107">
    <property type="entry name" value="Hemerythrin"/>
    <property type="match status" value="2"/>
</dbReference>